<sequence length="190" mass="20462">MSDNGGIVPDTLKILVAGGFGAGKTTLVAALSEVESLHTEEVMTEESIGVDDLQGVEAKNTTTVALDFGRITLDERTVIYMFGTPGQGRFAFMWDELAEGALGAIVLADTRRLADCFESIDFCEQRQLPFVVAVNCFDGHKSHTPDDVRVALDLDGNVPVMLCDARERESVKGVMVDLVSHVLELELSGA</sequence>
<protein>
    <submittedName>
        <fullName evidence="5">ATP-binding protein</fullName>
    </submittedName>
</protein>
<dbReference type="OrthoDB" id="4303541at2"/>
<dbReference type="GO" id="GO:0005525">
    <property type="term" value="F:GTP binding"/>
    <property type="evidence" value="ECO:0007669"/>
    <property type="project" value="UniProtKB-KW"/>
</dbReference>
<dbReference type="Gene3D" id="3.40.50.300">
    <property type="entry name" value="P-loop containing nucleotide triphosphate hydrolases"/>
    <property type="match status" value="1"/>
</dbReference>
<keyword evidence="3" id="KW-0378">Hydrolase</keyword>
<dbReference type="Pfam" id="PF03029">
    <property type="entry name" value="ATP_bind_1"/>
    <property type="match status" value="1"/>
</dbReference>
<dbReference type="InterPro" id="IPR004130">
    <property type="entry name" value="Gpn"/>
</dbReference>
<proteinExistence type="inferred from homology"/>
<keyword evidence="4" id="KW-0342">GTP-binding</keyword>
<dbReference type="InterPro" id="IPR027417">
    <property type="entry name" value="P-loop_NTPase"/>
</dbReference>
<comment type="similarity">
    <text evidence="1">Belongs to the GPN-loop GTPase family.</text>
</comment>
<dbReference type="PANTHER" id="PTHR42708">
    <property type="entry name" value="ATP/GTP-BINDING PROTEIN-RELATED"/>
    <property type="match status" value="1"/>
</dbReference>
<dbReference type="GO" id="GO:0016787">
    <property type="term" value="F:hydrolase activity"/>
    <property type="evidence" value="ECO:0007669"/>
    <property type="project" value="UniProtKB-KW"/>
</dbReference>
<evidence type="ECO:0000313" key="5">
    <source>
        <dbReference type="EMBL" id="ASU84154.1"/>
    </source>
</evidence>
<name>A0A223S7Q3_9ACTN</name>
<dbReference type="KEGG" id="ngv:CDO52_16380"/>
<gene>
    <name evidence="5" type="ORF">CDO52_16380</name>
</gene>
<dbReference type="GO" id="GO:0005524">
    <property type="term" value="F:ATP binding"/>
    <property type="evidence" value="ECO:0007669"/>
    <property type="project" value="UniProtKB-KW"/>
</dbReference>
<keyword evidence="6" id="KW-1185">Reference proteome</keyword>
<dbReference type="InterPro" id="IPR052705">
    <property type="entry name" value="Gliding_Motility_GTPase"/>
</dbReference>
<reference evidence="5 6" key="1">
    <citation type="submission" date="2017-08" db="EMBL/GenBank/DDBJ databases">
        <title>The complete genome sequence of Nocardiopsis gilva YIM 90087.</title>
        <authorList>
            <person name="Yin M."/>
            <person name="Tang S."/>
        </authorList>
    </citation>
    <scope>NUCLEOTIDE SEQUENCE [LARGE SCALE GENOMIC DNA]</scope>
    <source>
        <strain evidence="5 6">YIM 90087</strain>
    </source>
</reference>
<evidence type="ECO:0000256" key="2">
    <source>
        <dbReference type="ARBA" id="ARBA00022741"/>
    </source>
</evidence>
<evidence type="ECO:0000313" key="6">
    <source>
        <dbReference type="Proteomes" id="UP000215005"/>
    </source>
</evidence>
<keyword evidence="5" id="KW-0067">ATP-binding</keyword>
<organism evidence="5 6">
    <name type="scientific">Nocardiopsis gilva YIM 90087</name>
    <dbReference type="NCBI Taxonomy" id="1235441"/>
    <lineage>
        <taxon>Bacteria</taxon>
        <taxon>Bacillati</taxon>
        <taxon>Actinomycetota</taxon>
        <taxon>Actinomycetes</taxon>
        <taxon>Streptosporangiales</taxon>
        <taxon>Nocardiopsidaceae</taxon>
        <taxon>Nocardiopsis</taxon>
    </lineage>
</organism>
<evidence type="ECO:0000256" key="3">
    <source>
        <dbReference type="ARBA" id="ARBA00022801"/>
    </source>
</evidence>
<accession>A0A223S7Q3</accession>
<dbReference type="SUPFAM" id="SSF52540">
    <property type="entry name" value="P-loop containing nucleoside triphosphate hydrolases"/>
    <property type="match status" value="1"/>
</dbReference>
<dbReference type="PANTHER" id="PTHR42708:SF1">
    <property type="entry name" value="GLIDING MOTILITY PROTEIN MGLA"/>
    <property type="match status" value="1"/>
</dbReference>
<dbReference type="AlphaFoldDB" id="A0A223S7Q3"/>
<evidence type="ECO:0000256" key="4">
    <source>
        <dbReference type="ARBA" id="ARBA00023134"/>
    </source>
</evidence>
<dbReference type="EMBL" id="CP022753">
    <property type="protein sequence ID" value="ASU84154.1"/>
    <property type="molecule type" value="Genomic_DNA"/>
</dbReference>
<dbReference type="RefSeq" id="WP_094932505.1">
    <property type="nucleotide sequence ID" value="NZ_CP022753.1"/>
</dbReference>
<keyword evidence="2" id="KW-0547">Nucleotide-binding</keyword>
<dbReference type="CDD" id="cd00882">
    <property type="entry name" value="Ras_like_GTPase"/>
    <property type="match status" value="1"/>
</dbReference>
<evidence type="ECO:0000256" key="1">
    <source>
        <dbReference type="ARBA" id="ARBA00005290"/>
    </source>
</evidence>
<dbReference type="Proteomes" id="UP000215005">
    <property type="component" value="Chromosome"/>
</dbReference>